<feature type="domain" description="AB hydrolase-1" evidence="1">
    <location>
        <begin position="32"/>
        <end position="140"/>
    </location>
</feature>
<dbReference type="InterPro" id="IPR000073">
    <property type="entry name" value="AB_hydrolase_1"/>
</dbReference>
<dbReference type="PANTHER" id="PTHR43798">
    <property type="entry name" value="MONOACYLGLYCEROL LIPASE"/>
    <property type="match status" value="1"/>
</dbReference>
<keyword evidence="2" id="KW-0378">Hydrolase</keyword>
<dbReference type="PANTHER" id="PTHR43798:SF33">
    <property type="entry name" value="HYDROLASE, PUTATIVE (AFU_ORTHOLOGUE AFUA_2G14860)-RELATED"/>
    <property type="match status" value="1"/>
</dbReference>
<dbReference type="GO" id="GO:0016020">
    <property type="term" value="C:membrane"/>
    <property type="evidence" value="ECO:0007669"/>
    <property type="project" value="TreeGrafter"/>
</dbReference>
<dbReference type="Proteomes" id="UP000193077">
    <property type="component" value="Unassembled WGS sequence"/>
</dbReference>
<dbReference type="InterPro" id="IPR050266">
    <property type="entry name" value="AB_hydrolase_sf"/>
</dbReference>
<name>A0A1Y5TX29_9RHOB</name>
<sequence>MFEWSLTPSFPMTVNGVALEYACHGPAPDQAPTIVMLHEGLGCVALWRDFPEKLSAQTGFGVLVFSRQGYGNSDPIRLPRRLDYQSSEPLEVLPHILKQAGIQRCILFGHSDGATMAAVYAGSIEDHRVRGVILMAPHFFAERMGLAEIERARDTFNTTDLSARMSKYHRDPEGAFRGWADVWLDPGFADWNVAEVIDYIRVPILAIQGHGDQYGTMAQLDEISERAYCPVDLVELDCKHSPHLEAPEETLAAAAEFCVRLERIEAAQVETA</sequence>
<gene>
    <name evidence="2" type="ORF">TRL7639_04155</name>
</gene>
<reference evidence="2 3" key="1">
    <citation type="submission" date="2017-03" db="EMBL/GenBank/DDBJ databases">
        <authorList>
            <person name="Afonso C.L."/>
            <person name="Miller P.J."/>
            <person name="Scott M.A."/>
            <person name="Spackman E."/>
            <person name="Goraichik I."/>
            <person name="Dimitrov K.M."/>
            <person name="Suarez D.L."/>
            <person name="Swayne D.E."/>
        </authorList>
    </citation>
    <scope>NUCLEOTIDE SEQUENCE [LARGE SCALE GENOMIC DNA]</scope>
    <source>
        <strain evidence="2 3">CECT 7639</strain>
    </source>
</reference>
<dbReference type="InterPro" id="IPR029058">
    <property type="entry name" value="AB_hydrolase_fold"/>
</dbReference>
<evidence type="ECO:0000313" key="2">
    <source>
        <dbReference type="EMBL" id="SLN70418.1"/>
    </source>
</evidence>
<dbReference type="EMBL" id="FWFO01000005">
    <property type="protein sequence ID" value="SLN70418.1"/>
    <property type="molecule type" value="Genomic_DNA"/>
</dbReference>
<dbReference type="RefSeq" id="WP_085797797.1">
    <property type="nucleotide sequence ID" value="NZ_FWFO01000005.1"/>
</dbReference>
<dbReference type="Gene3D" id="3.40.50.1820">
    <property type="entry name" value="alpha/beta hydrolase"/>
    <property type="match status" value="1"/>
</dbReference>
<keyword evidence="3" id="KW-1185">Reference proteome</keyword>
<dbReference type="GO" id="GO:0016787">
    <property type="term" value="F:hydrolase activity"/>
    <property type="evidence" value="ECO:0007669"/>
    <property type="project" value="UniProtKB-KW"/>
</dbReference>
<organism evidence="2 3">
    <name type="scientific">Falsiruegeria litorea R37</name>
    <dbReference type="NCBI Taxonomy" id="1200284"/>
    <lineage>
        <taxon>Bacteria</taxon>
        <taxon>Pseudomonadati</taxon>
        <taxon>Pseudomonadota</taxon>
        <taxon>Alphaproteobacteria</taxon>
        <taxon>Rhodobacterales</taxon>
        <taxon>Roseobacteraceae</taxon>
        <taxon>Falsiruegeria</taxon>
    </lineage>
</organism>
<dbReference type="Pfam" id="PF00561">
    <property type="entry name" value="Abhydrolase_1"/>
    <property type="match status" value="1"/>
</dbReference>
<accession>A0A1Y5TX29</accession>
<dbReference type="OrthoDB" id="9779853at2"/>
<proteinExistence type="predicted"/>
<dbReference type="SUPFAM" id="SSF53474">
    <property type="entry name" value="alpha/beta-Hydrolases"/>
    <property type="match status" value="1"/>
</dbReference>
<evidence type="ECO:0000313" key="3">
    <source>
        <dbReference type="Proteomes" id="UP000193077"/>
    </source>
</evidence>
<dbReference type="AlphaFoldDB" id="A0A1Y5TX29"/>
<protein>
    <submittedName>
        <fullName evidence="2">Alpha/beta hydrolase family protein</fullName>
    </submittedName>
</protein>
<evidence type="ECO:0000259" key="1">
    <source>
        <dbReference type="Pfam" id="PF00561"/>
    </source>
</evidence>